<dbReference type="PANTHER" id="PTHR40659">
    <property type="entry name" value="NICKEL/COBALT EFFLUX SYSTEM RCNA"/>
    <property type="match status" value="1"/>
</dbReference>
<feature type="transmembrane region" description="Helical" evidence="2">
    <location>
        <begin position="272"/>
        <end position="293"/>
    </location>
</feature>
<feature type="transmembrane region" description="Helical" evidence="2">
    <location>
        <begin position="346"/>
        <end position="366"/>
    </location>
</feature>
<dbReference type="PROSITE" id="PS00018">
    <property type="entry name" value="EF_HAND_1"/>
    <property type="match status" value="1"/>
</dbReference>
<feature type="transmembrane region" description="Helical" evidence="2">
    <location>
        <begin position="491"/>
        <end position="512"/>
    </location>
</feature>
<feature type="compositionally biased region" description="Basic residues" evidence="1">
    <location>
        <begin position="400"/>
        <end position="415"/>
    </location>
</feature>
<feature type="transmembrane region" description="Helical" evidence="2">
    <location>
        <begin position="314"/>
        <end position="340"/>
    </location>
</feature>
<accession>A0A7K0CI98</accession>
<keyword evidence="2" id="KW-0472">Membrane</keyword>
<protein>
    <recommendedName>
        <fullName evidence="5">Nickel transporter</fullName>
    </recommendedName>
</protein>
<proteinExistence type="predicted"/>
<dbReference type="GO" id="GO:0046583">
    <property type="term" value="F:monoatomic cation efflux transmembrane transporter activity"/>
    <property type="evidence" value="ECO:0007669"/>
    <property type="project" value="TreeGrafter"/>
</dbReference>
<dbReference type="AlphaFoldDB" id="A0A7K0CI98"/>
<dbReference type="PANTHER" id="PTHR40659:SF1">
    <property type="entry name" value="NICKEL_COBALT EFFLUX SYSTEM RCNA"/>
    <property type="match status" value="1"/>
</dbReference>
<dbReference type="GO" id="GO:0006824">
    <property type="term" value="P:cobalt ion transport"/>
    <property type="evidence" value="ECO:0007669"/>
    <property type="project" value="UniProtKB-KW"/>
</dbReference>
<feature type="region of interest" description="Disordered" evidence="1">
    <location>
        <begin position="374"/>
        <end position="415"/>
    </location>
</feature>
<name>A0A7K0CI98_9ACTN</name>
<dbReference type="InterPro" id="IPR051224">
    <property type="entry name" value="NiCoT_RcnA"/>
</dbReference>
<reference evidence="3 4" key="1">
    <citation type="submission" date="2019-10" db="EMBL/GenBank/DDBJ databases">
        <title>Streptomyces smaragdinus sp. nov. and Streptomyces fabii sp. nov., isolated from the gut of fungus growing-termite Macrotermes natalensis.</title>
        <authorList>
            <person name="Schwitalla J."/>
            <person name="Benndorf R."/>
            <person name="Martin K."/>
            <person name="De Beer W."/>
            <person name="Kaster A.-K."/>
            <person name="Vollmers J."/>
            <person name="Poulsen M."/>
            <person name="Beemelmanns C."/>
        </authorList>
    </citation>
    <scope>NUCLEOTIDE SEQUENCE [LARGE SCALE GENOMIC DNA]</scope>
    <source>
        <strain evidence="3 4">RB5</strain>
    </source>
</reference>
<keyword evidence="2" id="KW-1133">Transmembrane helix</keyword>
<evidence type="ECO:0000256" key="1">
    <source>
        <dbReference type="SAM" id="MobiDB-lite"/>
    </source>
</evidence>
<dbReference type="Proteomes" id="UP000466345">
    <property type="component" value="Unassembled WGS sequence"/>
</dbReference>
<keyword evidence="4" id="KW-1185">Reference proteome</keyword>
<comment type="caution">
    <text evidence="3">The sequence shown here is derived from an EMBL/GenBank/DDBJ whole genome shotgun (WGS) entry which is preliminary data.</text>
</comment>
<dbReference type="OrthoDB" id="271709at2"/>
<feature type="region of interest" description="Disordered" evidence="1">
    <location>
        <begin position="1"/>
        <end position="27"/>
    </location>
</feature>
<evidence type="ECO:0000313" key="4">
    <source>
        <dbReference type="Proteomes" id="UP000466345"/>
    </source>
</evidence>
<dbReference type="InterPro" id="IPR018247">
    <property type="entry name" value="EF_Hand_1_Ca_BS"/>
</dbReference>
<gene>
    <name evidence="3" type="ORF">SRB5_33530</name>
</gene>
<evidence type="ECO:0000313" key="3">
    <source>
        <dbReference type="EMBL" id="MQY13210.1"/>
    </source>
</evidence>
<organism evidence="3 4">
    <name type="scientific">Streptomyces smaragdinus</name>
    <dbReference type="NCBI Taxonomy" id="2585196"/>
    <lineage>
        <taxon>Bacteria</taxon>
        <taxon>Bacillati</taxon>
        <taxon>Actinomycetota</taxon>
        <taxon>Actinomycetes</taxon>
        <taxon>Kitasatosporales</taxon>
        <taxon>Streptomycetaceae</taxon>
        <taxon>Streptomyces</taxon>
    </lineage>
</organism>
<dbReference type="GO" id="GO:0015099">
    <property type="term" value="F:nickel cation transmembrane transporter activity"/>
    <property type="evidence" value="ECO:0007669"/>
    <property type="project" value="TreeGrafter"/>
</dbReference>
<evidence type="ECO:0000256" key="2">
    <source>
        <dbReference type="SAM" id="Phobius"/>
    </source>
</evidence>
<keyword evidence="2" id="KW-0812">Transmembrane</keyword>
<evidence type="ECO:0008006" key="5">
    <source>
        <dbReference type="Google" id="ProtNLM"/>
    </source>
</evidence>
<dbReference type="GO" id="GO:0005886">
    <property type="term" value="C:plasma membrane"/>
    <property type="evidence" value="ECO:0007669"/>
    <property type="project" value="UniProtKB-SubCell"/>
</dbReference>
<feature type="compositionally biased region" description="Basic and acidic residues" evidence="1">
    <location>
        <begin position="374"/>
        <end position="399"/>
    </location>
</feature>
<dbReference type="GO" id="GO:0032025">
    <property type="term" value="P:response to cobalt ion"/>
    <property type="evidence" value="ECO:0007669"/>
    <property type="project" value="TreeGrafter"/>
</dbReference>
<feature type="transmembrane region" description="Helical" evidence="2">
    <location>
        <begin position="447"/>
        <end position="471"/>
    </location>
</feature>
<dbReference type="EMBL" id="WEGJ01000011">
    <property type="protein sequence ID" value="MQY13210.1"/>
    <property type="molecule type" value="Genomic_DNA"/>
</dbReference>
<dbReference type="RefSeq" id="WP_153452795.1">
    <property type="nucleotide sequence ID" value="NZ_WEGJ01000011.1"/>
</dbReference>
<feature type="transmembrane region" description="Helical" evidence="2">
    <location>
        <begin position="419"/>
        <end position="441"/>
    </location>
</feature>
<dbReference type="GO" id="GO:0010045">
    <property type="term" value="P:response to nickel cation"/>
    <property type="evidence" value="ECO:0007669"/>
    <property type="project" value="TreeGrafter"/>
</dbReference>
<sequence length="520" mass="52661">MRAHPAVPASRKADARPASPVRGRRPTPAARCGRVLAVAAALLTLGVAFAPQASAHPLGNFSVNQYDGIVVAPRALRVDHVEDLAEIPARQVRGAIDRDGDDTLAAGELAAWARGRCATAAGRARAVVDGTAVPVEVTSAGARVRPGQAGLVTLRVECALRAPVAAGGHRVGYRPADAATAKGWREITVAGDRMTPRGTDVPEESVSRRLTRYPADLLSSPPQRASAAFTAVPGGPALAAGPTPFGAGALPRGADRWTEALSGLVARHELSLGFGALALAIATALGALHALAPGHGKTLMAAAAASGRGSPRDIVVLGASVTVTHTLGVFVLGAMVIAGSSATPAVVTWLGIVSGAVVLVAGAALLRRAWRGEAHGHSHGHDHSDGHAHDHSHGHDHTHGHTHTHTHAGKHPRKPPRTLLLGFAGGLVPSPSAVVVLVGATALGRPWFGALLVVGYGAGLALTLTAAGFLVVKLGHRARAAASRRRAAARWLRAAPFGSAAVVLALGCGLVLKGTAAALA</sequence>